<evidence type="ECO:0008006" key="3">
    <source>
        <dbReference type="Google" id="ProtNLM"/>
    </source>
</evidence>
<gene>
    <name evidence="1" type="ORF">I8J32_007090</name>
</gene>
<dbReference type="EMBL" id="CP071518">
    <property type="protein sequence ID" value="QSX79606.1"/>
    <property type="molecule type" value="Genomic_DNA"/>
</dbReference>
<dbReference type="RefSeq" id="WP_200616277.1">
    <property type="nucleotide sequence ID" value="NZ_CP071518.1"/>
</dbReference>
<dbReference type="KEGG" id="lsf:I8J32_007090"/>
<keyword evidence="2" id="KW-1185">Reference proteome</keyword>
<protein>
    <recommendedName>
        <fullName evidence="3">DUF4145 domain-containing protein</fullName>
    </recommendedName>
</protein>
<organism evidence="1 2">
    <name type="scientific">Agrilutibacter solisilvae</name>
    <dbReference type="NCBI Taxonomy" id="2763317"/>
    <lineage>
        <taxon>Bacteria</taxon>
        <taxon>Pseudomonadati</taxon>
        <taxon>Pseudomonadota</taxon>
        <taxon>Gammaproteobacteria</taxon>
        <taxon>Lysobacterales</taxon>
        <taxon>Lysobacteraceae</taxon>
        <taxon>Agrilutibacter</taxon>
    </lineage>
</organism>
<sequence>MHPISDGSVQSRFANGFARTVELICPQCNEKSMFEAQPWQEHGGKIVATQMHCLRCTKAMLLVQVLDDEGGCRADSLSTDPAPGGRRPMEGVDQLHALSPPLARSYDSALKLYNHAEWGPSSLSIHHLLEGLAARLLGPDKRDAPLSRQLEAFPREIDLTRPLQDIAQLMAPDGAFGRHFDDETSIDKGTAEHLMELTELLIQYLVVLPGEMAELKRRIATAPVPLRRGTTVGGVG</sequence>
<dbReference type="AlphaFoldDB" id="A0A974Y6F7"/>
<dbReference type="Proteomes" id="UP000639274">
    <property type="component" value="Chromosome"/>
</dbReference>
<proteinExistence type="predicted"/>
<reference evidence="1 2" key="1">
    <citation type="submission" date="2021-03" db="EMBL/GenBank/DDBJ databases">
        <title>Lysobacter sp. nov. isolated from soil of gangwondo yeongwol, south Korea.</title>
        <authorList>
            <person name="Kim K.R."/>
            <person name="Kim K.H."/>
            <person name="Jeon C.O."/>
        </authorList>
    </citation>
    <scope>NUCLEOTIDE SEQUENCE [LARGE SCALE GENOMIC DNA]</scope>
    <source>
        <strain evidence="1 2">R19</strain>
    </source>
</reference>
<evidence type="ECO:0000313" key="2">
    <source>
        <dbReference type="Proteomes" id="UP000639274"/>
    </source>
</evidence>
<name>A0A974Y6F7_9GAMM</name>
<accession>A0A974Y6F7</accession>
<evidence type="ECO:0000313" key="1">
    <source>
        <dbReference type="EMBL" id="QSX79606.1"/>
    </source>
</evidence>